<dbReference type="EMBL" id="ANQC01000077">
    <property type="protein sequence ID" value="ESV54574.1"/>
    <property type="molecule type" value="Genomic_DNA"/>
</dbReference>
<gene>
    <name evidence="1" type="ORF">SAG0136_04820</name>
</gene>
<evidence type="ECO:0000313" key="2">
    <source>
        <dbReference type="Proteomes" id="UP000018482"/>
    </source>
</evidence>
<comment type="caution">
    <text evidence="1">The sequence shown here is derived from an EMBL/GenBank/DDBJ whole genome shotgun (WGS) entry which is preliminary data.</text>
</comment>
<accession>V6Z4P3</accession>
<reference evidence="1 2" key="1">
    <citation type="submission" date="2013-05" db="EMBL/GenBank/DDBJ databases">
        <authorList>
            <person name="Richards V.P."/>
            <person name="Durkin S.A.S."/>
            <person name="Kim M."/>
            <person name="Pavinski Bitar P.D."/>
            <person name="Stanhope M.J."/>
            <person name="Town C.D."/>
            <person name="Venter J.C."/>
        </authorList>
    </citation>
    <scope>NUCLEOTIDE SEQUENCE [LARGE SCALE GENOMIC DNA]</scope>
    <source>
        <strain evidence="1 2">LMG 14747</strain>
    </source>
</reference>
<dbReference type="AlphaFoldDB" id="V6Z4P3"/>
<evidence type="ECO:0000313" key="1">
    <source>
        <dbReference type="EMBL" id="ESV54574.1"/>
    </source>
</evidence>
<organism evidence="1 2">
    <name type="scientific">Streptococcus agalactiae LMG 14747</name>
    <dbReference type="NCBI Taxonomy" id="1154860"/>
    <lineage>
        <taxon>Bacteria</taxon>
        <taxon>Bacillati</taxon>
        <taxon>Bacillota</taxon>
        <taxon>Bacilli</taxon>
        <taxon>Lactobacillales</taxon>
        <taxon>Streptococcaceae</taxon>
        <taxon>Streptococcus</taxon>
    </lineage>
</organism>
<name>V6Z4P3_STRAG</name>
<sequence>MTKKEVTYYFHQDLSKKDIGGIEPVYTGKNLLFLLWWVYSHTEASDNLQIDKSLFEVPEFNNFQDNSLQLYRIKNELANYNIRFGYDIDPKDKSKMMIGILPTNEEDYIKGYQEFIADISNANTRYAIYHRLIKTMDTMLPIERMNVYKRLAKDNKSDTLETS</sequence>
<proteinExistence type="predicted"/>
<dbReference type="Proteomes" id="UP000018482">
    <property type="component" value="Unassembled WGS sequence"/>
</dbReference>
<protein>
    <submittedName>
        <fullName evidence="1">Uncharacterized protein</fullName>
    </submittedName>
</protein>